<evidence type="ECO:0000256" key="2">
    <source>
        <dbReference type="ARBA" id="ARBA00022448"/>
    </source>
</evidence>
<evidence type="ECO:0000256" key="1">
    <source>
        <dbReference type="ARBA" id="ARBA00004418"/>
    </source>
</evidence>
<dbReference type="Proteomes" id="UP000077868">
    <property type="component" value="Chromosome"/>
</dbReference>
<keyword evidence="2" id="KW-0813">Transport</keyword>
<dbReference type="Pfam" id="PF13416">
    <property type="entry name" value="SBP_bac_8"/>
    <property type="match status" value="1"/>
</dbReference>
<accession>A0A1A9GL96</accession>
<dbReference type="PROSITE" id="PS51257">
    <property type="entry name" value="PROKAR_LIPOPROTEIN"/>
    <property type="match status" value="1"/>
</dbReference>
<dbReference type="PANTHER" id="PTHR30006">
    <property type="entry name" value="THIAMINE-BINDING PERIPLASMIC PROTEIN-RELATED"/>
    <property type="match status" value="1"/>
</dbReference>
<reference evidence="6 7" key="1">
    <citation type="submission" date="2016-03" db="EMBL/GenBank/DDBJ databases">
        <title>Complete genome sequence of a soil Actinobacterium, Nocardioides dokdonensis FR1436.</title>
        <authorList>
            <person name="Kwon S.-K."/>
            <person name="Kim K."/>
            <person name="Kim J.F."/>
        </authorList>
    </citation>
    <scope>NUCLEOTIDE SEQUENCE [LARGE SCALE GENOMIC DNA]</scope>
    <source>
        <strain evidence="6 7">FR1436</strain>
    </source>
</reference>
<keyword evidence="4" id="KW-0574">Periplasm</keyword>
<dbReference type="CDD" id="cd13589">
    <property type="entry name" value="PBP2_polyamine_RpCGA009"/>
    <property type="match status" value="1"/>
</dbReference>
<feature type="chain" id="PRO_5039333510" evidence="5">
    <location>
        <begin position="23"/>
        <end position="350"/>
    </location>
</feature>
<keyword evidence="3 5" id="KW-0732">Signal</keyword>
<dbReference type="GO" id="GO:0030976">
    <property type="term" value="F:thiamine pyrophosphate binding"/>
    <property type="evidence" value="ECO:0007669"/>
    <property type="project" value="TreeGrafter"/>
</dbReference>
<dbReference type="EMBL" id="CP015079">
    <property type="protein sequence ID" value="ANH38241.1"/>
    <property type="molecule type" value="Genomic_DNA"/>
</dbReference>
<protein>
    <submittedName>
        <fullName evidence="6">Spermidine/putrescine-binding periplasmic protein</fullName>
    </submittedName>
</protein>
<dbReference type="AlphaFoldDB" id="A0A1A9GL96"/>
<dbReference type="OrthoDB" id="9815444at2"/>
<dbReference type="InterPro" id="IPR006059">
    <property type="entry name" value="SBP"/>
</dbReference>
<dbReference type="STRING" id="1300347.I601_1810"/>
<evidence type="ECO:0000256" key="4">
    <source>
        <dbReference type="ARBA" id="ARBA00022764"/>
    </source>
</evidence>
<dbReference type="PANTHER" id="PTHR30006:SF3">
    <property type="entry name" value="THIAMINE-BINDING PERIPLASMIC PROTEIN"/>
    <property type="match status" value="1"/>
</dbReference>
<evidence type="ECO:0000256" key="3">
    <source>
        <dbReference type="ARBA" id="ARBA00022729"/>
    </source>
</evidence>
<feature type="signal peptide" evidence="5">
    <location>
        <begin position="1"/>
        <end position="22"/>
    </location>
</feature>
<name>A0A1A9GL96_9ACTN</name>
<dbReference type="GO" id="GO:0015888">
    <property type="term" value="P:thiamine transport"/>
    <property type="evidence" value="ECO:0007669"/>
    <property type="project" value="TreeGrafter"/>
</dbReference>
<keyword evidence="7" id="KW-1185">Reference proteome</keyword>
<proteinExistence type="predicted"/>
<dbReference type="SUPFAM" id="SSF53850">
    <property type="entry name" value="Periplasmic binding protein-like II"/>
    <property type="match status" value="1"/>
</dbReference>
<comment type="subcellular location">
    <subcellularLocation>
        <location evidence="1">Periplasm</location>
    </subcellularLocation>
</comment>
<sequence length="350" mass="38082">MRLSPRPLAMAAVGLLAVTVTACGGSSAEDGESLTVVMWGGSAQSAHVDSYVAPWAEENGVEVLQDQPTDYAKLRAQVESGKVSWGVVEAEPNFTVTACEDGLLEKIDTSVVDTSALDPQFVNDCAIPNLQYAFTISYNTDVFPDAHPTTWAEFFDTEEFPGKRGFWRYATGGIFEAALLADGVAAEDLYPLDIDRAFAKLDTIKDDIVFYDTGDQQVQLLASGEAPLVQAWNGRVFDAVKQGQPVANEFGEHLLSYDQIAIPKGYPNADLAMEWMGHFVEDLEGQAADADATAYSPVNPAALDLVADDVLPQLPTAPENDDSRAIVIDYTYWAENYDAVSERFNEWLAK</sequence>
<dbReference type="Gene3D" id="3.40.190.10">
    <property type="entry name" value="Periplasmic binding protein-like II"/>
    <property type="match status" value="2"/>
</dbReference>
<dbReference type="RefSeq" id="WP_068108428.1">
    <property type="nucleotide sequence ID" value="NZ_CP015079.1"/>
</dbReference>
<organism evidence="6 7">
    <name type="scientific">Nocardioides dokdonensis FR1436</name>
    <dbReference type="NCBI Taxonomy" id="1300347"/>
    <lineage>
        <taxon>Bacteria</taxon>
        <taxon>Bacillati</taxon>
        <taxon>Actinomycetota</taxon>
        <taxon>Actinomycetes</taxon>
        <taxon>Propionibacteriales</taxon>
        <taxon>Nocardioidaceae</taxon>
        <taxon>Nocardioides</taxon>
    </lineage>
</organism>
<dbReference type="GO" id="GO:0030288">
    <property type="term" value="C:outer membrane-bounded periplasmic space"/>
    <property type="evidence" value="ECO:0007669"/>
    <property type="project" value="TreeGrafter"/>
</dbReference>
<evidence type="ECO:0000256" key="5">
    <source>
        <dbReference type="SAM" id="SignalP"/>
    </source>
</evidence>
<evidence type="ECO:0000313" key="7">
    <source>
        <dbReference type="Proteomes" id="UP000077868"/>
    </source>
</evidence>
<dbReference type="KEGG" id="ndk:I601_1810"/>
<dbReference type="PATRIC" id="fig|1300347.3.peg.1812"/>
<evidence type="ECO:0000313" key="6">
    <source>
        <dbReference type="EMBL" id="ANH38241.1"/>
    </source>
</evidence>
<gene>
    <name evidence="6" type="primary">potD_2</name>
    <name evidence="6" type="ORF">I601_1810</name>
</gene>
<dbReference type="GO" id="GO:0030975">
    <property type="term" value="F:thiamine binding"/>
    <property type="evidence" value="ECO:0007669"/>
    <property type="project" value="TreeGrafter"/>
</dbReference>